<accession>A0A2A6B6U0</accession>
<reference evidence="2" key="1">
    <citation type="journal article" date="2008" name="Nat. Genet.">
        <title>The Pristionchus pacificus genome provides a unique perspective on nematode lifestyle and parasitism.</title>
        <authorList>
            <person name="Dieterich C."/>
            <person name="Clifton S.W."/>
            <person name="Schuster L.N."/>
            <person name="Chinwalla A."/>
            <person name="Delehaunty K."/>
            <person name="Dinkelacker I."/>
            <person name="Fulton L."/>
            <person name="Fulton R."/>
            <person name="Godfrey J."/>
            <person name="Minx P."/>
            <person name="Mitreva M."/>
            <person name="Roeseler W."/>
            <person name="Tian H."/>
            <person name="Witte H."/>
            <person name="Yang S.P."/>
            <person name="Wilson R.K."/>
            <person name="Sommer R.J."/>
        </authorList>
    </citation>
    <scope>NUCLEOTIDE SEQUENCE [LARGE SCALE GENOMIC DNA]</scope>
    <source>
        <strain evidence="2">PS312</strain>
    </source>
</reference>
<accession>A0A8R1V0N3</accession>
<organism evidence="1 2">
    <name type="scientific">Pristionchus pacificus</name>
    <name type="common">Parasitic nematode worm</name>
    <dbReference type="NCBI Taxonomy" id="54126"/>
    <lineage>
        <taxon>Eukaryota</taxon>
        <taxon>Metazoa</taxon>
        <taxon>Ecdysozoa</taxon>
        <taxon>Nematoda</taxon>
        <taxon>Chromadorea</taxon>
        <taxon>Rhabditida</taxon>
        <taxon>Rhabditina</taxon>
        <taxon>Diplogasteromorpha</taxon>
        <taxon>Diplogasteroidea</taxon>
        <taxon>Neodiplogasteridae</taxon>
        <taxon>Pristionchus</taxon>
    </lineage>
</organism>
<proteinExistence type="predicted"/>
<name>A0A2A6B6U0_PRIPA</name>
<dbReference type="AlphaFoldDB" id="A0A2A6B6U0"/>
<evidence type="ECO:0000313" key="2">
    <source>
        <dbReference type="Proteomes" id="UP000005239"/>
    </source>
</evidence>
<protein>
    <submittedName>
        <fullName evidence="1">Uncharacterized protein</fullName>
    </submittedName>
</protein>
<gene>
    <name evidence="1" type="primary">WBGene00282145</name>
</gene>
<dbReference type="Proteomes" id="UP000005239">
    <property type="component" value="Unassembled WGS sequence"/>
</dbReference>
<dbReference type="EnsemblMetazoa" id="PPA43776.1">
    <property type="protein sequence ID" value="PPA43776.1"/>
    <property type="gene ID" value="WBGene00282145"/>
</dbReference>
<reference evidence="1" key="2">
    <citation type="submission" date="2022-06" db="UniProtKB">
        <authorList>
            <consortium name="EnsemblMetazoa"/>
        </authorList>
    </citation>
    <scope>IDENTIFICATION</scope>
    <source>
        <strain evidence="1">PS312</strain>
    </source>
</reference>
<evidence type="ECO:0000313" key="1">
    <source>
        <dbReference type="EnsemblMetazoa" id="PPA43776.1"/>
    </source>
</evidence>
<keyword evidence="2" id="KW-1185">Reference proteome</keyword>
<sequence length="93" mass="10788">MTLPTADRMVVQPNEAMHFSRMQILILLRLGHRAVDQGVIGESDEERQPDRFGDSMQSLYSLRAVVARPRYAEHLMLALHEMTGDHDYWTTNY</sequence>